<organism evidence="1 2">
    <name type="scientific">Clostridium tanneri</name>
    <dbReference type="NCBI Taxonomy" id="3037988"/>
    <lineage>
        <taxon>Bacteria</taxon>
        <taxon>Bacillati</taxon>
        <taxon>Bacillota</taxon>
        <taxon>Clostridia</taxon>
        <taxon>Eubacteriales</taxon>
        <taxon>Clostridiaceae</taxon>
        <taxon>Clostridium</taxon>
    </lineage>
</organism>
<protein>
    <submittedName>
        <fullName evidence="1">Aspartyl-phosphate phosphatase Spo0E family protein</fullName>
    </submittedName>
</protein>
<keyword evidence="2" id="KW-1185">Reference proteome</keyword>
<sequence length="48" mass="5617">MEEQIETLRKELNQLVEETSSLYSEEVVKLSQKLDKLIYLIYLTKGAV</sequence>
<dbReference type="EMBL" id="JARUJP010000025">
    <property type="protein sequence ID" value="MDW8802662.1"/>
    <property type="molecule type" value="Genomic_DNA"/>
</dbReference>
<evidence type="ECO:0000313" key="1">
    <source>
        <dbReference type="EMBL" id="MDW8802662.1"/>
    </source>
</evidence>
<dbReference type="InterPro" id="IPR037208">
    <property type="entry name" value="Spo0E-like_sf"/>
</dbReference>
<dbReference type="Pfam" id="PF09388">
    <property type="entry name" value="SpoOE-like"/>
    <property type="match status" value="1"/>
</dbReference>
<reference evidence="1 2" key="1">
    <citation type="submission" date="2023-04" db="EMBL/GenBank/DDBJ databases">
        <title>Clostridium tannerae sp. nov., isolated from the fecal material of an alpaca.</title>
        <authorList>
            <person name="Miller S."/>
            <person name="Hendry M."/>
            <person name="King J."/>
            <person name="Sankaranarayanan K."/>
            <person name="Lawson P.A."/>
        </authorList>
    </citation>
    <scope>NUCLEOTIDE SEQUENCE [LARGE SCALE GENOMIC DNA]</scope>
    <source>
        <strain evidence="1 2">A1-XYC3</strain>
    </source>
</reference>
<dbReference type="RefSeq" id="WP_318798960.1">
    <property type="nucleotide sequence ID" value="NZ_JARUJP010000025.1"/>
</dbReference>
<dbReference type="InterPro" id="IPR018540">
    <property type="entry name" value="Spo0E-like"/>
</dbReference>
<accession>A0ABU4JX29</accession>
<dbReference type="Gene3D" id="4.10.280.10">
    <property type="entry name" value="Helix-loop-helix DNA-binding domain"/>
    <property type="match status" value="1"/>
</dbReference>
<name>A0ABU4JX29_9CLOT</name>
<gene>
    <name evidence="1" type="ORF">P8V03_16055</name>
</gene>
<dbReference type="SUPFAM" id="SSF140500">
    <property type="entry name" value="BAS1536-like"/>
    <property type="match status" value="1"/>
</dbReference>
<comment type="caution">
    <text evidence="1">The sequence shown here is derived from an EMBL/GenBank/DDBJ whole genome shotgun (WGS) entry which is preliminary data.</text>
</comment>
<dbReference type="Proteomes" id="UP001281656">
    <property type="component" value="Unassembled WGS sequence"/>
</dbReference>
<proteinExistence type="predicted"/>
<evidence type="ECO:0000313" key="2">
    <source>
        <dbReference type="Proteomes" id="UP001281656"/>
    </source>
</evidence>
<dbReference type="InterPro" id="IPR036638">
    <property type="entry name" value="HLH_DNA-bd_sf"/>
</dbReference>